<feature type="coiled-coil region" evidence="1">
    <location>
        <begin position="33"/>
        <end position="95"/>
    </location>
</feature>
<keyword evidence="1" id="KW-0175">Coiled coil</keyword>
<reference evidence="2" key="1">
    <citation type="submission" date="2022-04" db="EMBL/GenBank/DDBJ databases">
        <title>Complete genome sequence of a cyanobacterium, Nostoc sp. SO-36, isolated in Antarctica.</title>
        <authorList>
            <person name="Kanesaki Y."/>
            <person name="Effendi D."/>
            <person name="Sakamoto T."/>
            <person name="Ohtani S."/>
            <person name="Awai K."/>
        </authorList>
    </citation>
    <scope>NUCLEOTIDE SEQUENCE</scope>
    <source>
        <strain evidence="2">SO-36</strain>
    </source>
</reference>
<organism evidence="2 3">
    <name type="scientific">Nostoc cf. commune SO-36</name>
    <dbReference type="NCBI Taxonomy" id="449208"/>
    <lineage>
        <taxon>Bacteria</taxon>
        <taxon>Bacillati</taxon>
        <taxon>Cyanobacteriota</taxon>
        <taxon>Cyanophyceae</taxon>
        <taxon>Nostocales</taxon>
        <taxon>Nostocaceae</taxon>
        <taxon>Nostoc</taxon>
    </lineage>
</organism>
<dbReference type="RefSeq" id="WP_251956389.1">
    <property type="nucleotide sequence ID" value="NZ_AP025732.1"/>
</dbReference>
<evidence type="ECO:0000256" key="1">
    <source>
        <dbReference type="SAM" id="Coils"/>
    </source>
</evidence>
<dbReference type="Proteomes" id="UP001055453">
    <property type="component" value="Chromosome"/>
</dbReference>
<dbReference type="EMBL" id="AP025732">
    <property type="protein sequence ID" value="BDI18870.1"/>
    <property type="molecule type" value="Genomic_DNA"/>
</dbReference>
<protein>
    <submittedName>
        <fullName evidence="2">Uncharacterized protein</fullName>
    </submittedName>
</protein>
<evidence type="ECO:0000313" key="2">
    <source>
        <dbReference type="EMBL" id="BDI18870.1"/>
    </source>
</evidence>
<evidence type="ECO:0000313" key="3">
    <source>
        <dbReference type="Proteomes" id="UP001055453"/>
    </source>
</evidence>
<keyword evidence="3" id="KW-1185">Reference proteome</keyword>
<name>A0ABN6Q7R6_NOSCO</name>
<proteinExistence type="predicted"/>
<sequence length="115" mass="13250">MTDTSEYFPNRIDRIEQIILGLAERQTSTQQQLDNLTIRQANTQAQLDELSKDLRELTSNVDRVLGSSAILDDVLLELRDSHEEHQRNFEENQRTTNAALQSLESILLQLIRNNS</sequence>
<gene>
    <name evidence="2" type="ORF">ANSO36C_46720</name>
</gene>
<accession>A0ABN6Q7R6</accession>